<reference evidence="2 3" key="1">
    <citation type="submission" date="2018-04" db="EMBL/GenBank/DDBJ databases">
        <title>Halococcoides cellulosivorans gen. nov., sp. nov., an extremely halophilic cellulose-utilizing haloarchaeon from hypersaline lakes.</title>
        <authorList>
            <person name="Sorokin D.Y."/>
            <person name="Toshchakov S.V."/>
            <person name="Samarov N.I."/>
            <person name="Korzhenkov A."/>
            <person name="Kublanov I.V."/>
        </authorList>
    </citation>
    <scope>NUCLEOTIDE SEQUENCE [LARGE SCALE GENOMIC DNA]</scope>
    <source>
        <strain evidence="2 3">HArcel1</strain>
    </source>
</reference>
<dbReference type="SUPFAM" id="SSF46785">
    <property type="entry name" value="Winged helix' DNA-binding domain"/>
    <property type="match status" value="1"/>
</dbReference>
<name>A0A2R4WZH7_9EURY</name>
<evidence type="ECO:0000313" key="3">
    <source>
        <dbReference type="Proteomes" id="UP000244727"/>
    </source>
</evidence>
<protein>
    <submittedName>
        <fullName evidence="2">Transcriptional regulator</fullName>
    </submittedName>
</protein>
<dbReference type="KEGG" id="harc:HARCEL1_04060"/>
<evidence type="ECO:0000313" key="2">
    <source>
        <dbReference type="EMBL" id="AWB26942.1"/>
    </source>
</evidence>
<proteinExistence type="predicted"/>
<keyword evidence="3" id="KW-1185">Reference proteome</keyword>
<dbReference type="Gene3D" id="1.10.10.10">
    <property type="entry name" value="Winged helix-like DNA-binding domain superfamily/Winged helix DNA-binding domain"/>
    <property type="match status" value="1"/>
</dbReference>
<dbReference type="Proteomes" id="UP000244727">
    <property type="component" value="Chromosome"/>
</dbReference>
<dbReference type="InterPro" id="IPR036390">
    <property type="entry name" value="WH_DNA-bd_sf"/>
</dbReference>
<organism evidence="2 3">
    <name type="scientific">Halococcoides cellulosivorans</name>
    <dbReference type="NCBI Taxonomy" id="1679096"/>
    <lineage>
        <taxon>Archaea</taxon>
        <taxon>Methanobacteriati</taxon>
        <taxon>Methanobacteriota</taxon>
        <taxon>Stenosarchaea group</taxon>
        <taxon>Halobacteria</taxon>
        <taxon>Halobacteriales</taxon>
        <taxon>Haloarculaceae</taxon>
        <taxon>Halococcoides</taxon>
    </lineage>
</organism>
<gene>
    <name evidence="2" type="ORF">HARCEL1_04060</name>
</gene>
<dbReference type="Pfam" id="PF13412">
    <property type="entry name" value="HTH_24"/>
    <property type="match status" value="1"/>
</dbReference>
<dbReference type="EMBL" id="CP028858">
    <property type="protein sequence ID" value="AWB26942.1"/>
    <property type="molecule type" value="Genomic_DNA"/>
</dbReference>
<dbReference type="InterPro" id="IPR036388">
    <property type="entry name" value="WH-like_DNA-bd_sf"/>
</dbReference>
<dbReference type="AlphaFoldDB" id="A0A2R4WZH7"/>
<dbReference type="InterPro" id="IPR011991">
    <property type="entry name" value="ArsR-like_HTH"/>
</dbReference>
<dbReference type="RefSeq" id="WP_108381311.1">
    <property type="nucleotide sequence ID" value="NZ_CP028858.1"/>
</dbReference>
<feature type="region of interest" description="Disordered" evidence="1">
    <location>
        <begin position="81"/>
        <end position="102"/>
    </location>
</feature>
<dbReference type="GeneID" id="36511653"/>
<accession>A0A2R4WZH7</accession>
<evidence type="ECO:0000256" key="1">
    <source>
        <dbReference type="SAM" id="MobiDB-lite"/>
    </source>
</evidence>
<sequence>MSGDSLDDTTGDDDCELEQSADRAIEEFDERVVDLLSWILETETRARIYIFLRQHHAATSQEIADGTGLYPSTVREAAAELTDEGVLTRQKRESDGAGNNPYEYDAIAPSELVGSFVGDIQQQLNALCDLDAELGLEPSEDEGVTISVEGPDE</sequence>
<dbReference type="CDD" id="cd00090">
    <property type="entry name" value="HTH_ARSR"/>
    <property type="match status" value="1"/>
</dbReference>